<reference evidence="3 4" key="2">
    <citation type="journal article" date="2012" name="Stand. Genomic Sci.">
        <title>Complete genome sequence of the termite hindgut bacterium Spirochaeta coccoides type strain (SPN1(T)), reclassification in the genus Sphaerochaeta as Sphaerochaeta coccoides comb. nov. and emendations of the family Spirochaetaceae and the genus Sphaerochaeta.</title>
        <authorList>
            <person name="Abt B."/>
            <person name="Han C."/>
            <person name="Scheuner C."/>
            <person name="Lu M."/>
            <person name="Lapidus A."/>
            <person name="Nolan M."/>
            <person name="Lucas S."/>
            <person name="Hammon N."/>
            <person name="Deshpande S."/>
            <person name="Cheng J.F."/>
            <person name="Tapia R."/>
            <person name="Goodwin L.A."/>
            <person name="Pitluck S."/>
            <person name="Liolios K."/>
            <person name="Pagani I."/>
            <person name="Ivanova N."/>
            <person name="Mavromatis K."/>
            <person name="Mikhailova N."/>
            <person name="Huntemann M."/>
            <person name="Pati A."/>
            <person name="Chen A."/>
            <person name="Palaniappan K."/>
            <person name="Land M."/>
            <person name="Hauser L."/>
            <person name="Brambilla E.M."/>
            <person name="Rohde M."/>
            <person name="Spring S."/>
            <person name="Gronow S."/>
            <person name="Goker M."/>
            <person name="Woyke T."/>
            <person name="Bristow J."/>
            <person name="Eisen J.A."/>
            <person name="Markowitz V."/>
            <person name="Hugenholtz P."/>
            <person name="Kyrpides N.C."/>
            <person name="Klenk H.P."/>
            <person name="Detter J.C."/>
        </authorList>
    </citation>
    <scope>NUCLEOTIDE SEQUENCE [LARGE SCALE GENOMIC DNA]</scope>
    <source>
        <strain evidence="4">ATCC BAA-1237 / DSM 17374 / SPN1</strain>
    </source>
</reference>
<sequence>MRKTHAIIIGILILCIGGLLFGQGSRESTKTSYVIAHDATWPPLEFIDENGVLVGFEIDLVKEVARRTGITFESRNVAWDGIFAGLLNKQYDAIASSVTITAERQKQFDFTVPVLRVTQSIMVRTNAQALKTPDDLKFRKVGVQIGTTGGYAIEGIEGIQVLSYDEIGFAVEDLLNGKVDAVVCDSIIASDFVLSNPSYSGRLTVSGTASSDTEELAWVVVKGNTSLRDLLSSTLEAMEADGTTAALKKKWNII</sequence>
<dbReference type="STRING" id="760011.Spico_0737"/>
<dbReference type="PANTHER" id="PTHR35936:SF17">
    <property type="entry name" value="ARGININE-BINDING EXTRACELLULAR PROTEIN ARTP"/>
    <property type="match status" value="1"/>
</dbReference>
<dbReference type="SUPFAM" id="SSF53850">
    <property type="entry name" value="Periplasmic binding protein-like II"/>
    <property type="match status" value="1"/>
</dbReference>
<dbReference type="PANTHER" id="PTHR35936">
    <property type="entry name" value="MEMBRANE-BOUND LYTIC MUREIN TRANSGLYCOSYLASE F"/>
    <property type="match status" value="1"/>
</dbReference>
<evidence type="ECO:0000313" key="3">
    <source>
        <dbReference type="EMBL" id="AEC01963.1"/>
    </source>
</evidence>
<keyword evidence="4" id="KW-1185">Reference proteome</keyword>
<dbReference type="RefSeq" id="WP_013739359.1">
    <property type="nucleotide sequence ID" value="NC_015436.1"/>
</dbReference>
<protein>
    <submittedName>
        <fullName evidence="3">Extracellular solute-binding protein family 3</fullName>
    </submittedName>
</protein>
<dbReference type="Pfam" id="PF00497">
    <property type="entry name" value="SBP_bac_3"/>
    <property type="match status" value="1"/>
</dbReference>
<dbReference type="SMART" id="SM00062">
    <property type="entry name" value="PBPb"/>
    <property type="match status" value="1"/>
</dbReference>
<accession>F4GLJ3</accession>
<dbReference type="CDD" id="cd13624">
    <property type="entry name" value="PBP2_Arg_Lys_His"/>
    <property type="match status" value="1"/>
</dbReference>
<evidence type="ECO:0000259" key="2">
    <source>
        <dbReference type="SMART" id="SM00062"/>
    </source>
</evidence>
<dbReference type="HOGENOM" id="CLU_019602_18_5_12"/>
<dbReference type="InterPro" id="IPR001638">
    <property type="entry name" value="Solute-binding_3/MltF_N"/>
</dbReference>
<gene>
    <name evidence="3" type="ordered locus">Spico_0737</name>
</gene>
<organism evidence="3 4">
    <name type="scientific">Parasphaerochaeta coccoides (strain ATCC BAA-1237 / DSM 17374 / SPN1)</name>
    <name type="common">Sphaerochaeta coccoides</name>
    <dbReference type="NCBI Taxonomy" id="760011"/>
    <lineage>
        <taxon>Bacteria</taxon>
        <taxon>Pseudomonadati</taxon>
        <taxon>Spirochaetota</taxon>
        <taxon>Spirochaetia</taxon>
        <taxon>Spirochaetales</taxon>
        <taxon>Sphaerochaetaceae</taxon>
        <taxon>Parasphaerochaeta</taxon>
    </lineage>
</organism>
<dbReference type="AlphaFoldDB" id="F4GLJ3"/>
<dbReference type="Proteomes" id="UP000007939">
    <property type="component" value="Chromosome"/>
</dbReference>
<evidence type="ECO:0000313" key="4">
    <source>
        <dbReference type="Proteomes" id="UP000007939"/>
    </source>
</evidence>
<dbReference type="EMBL" id="CP002659">
    <property type="protein sequence ID" value="AEC01963.1"/>
    <property type="molecule type" value="Genomic_DNA"/>
</dbReference>
<dbReference type="eggNOG" id="COG0834">
    <property type="taxonomic scope" value="Bacteria"/>
</dbReference>
<name>F4GLJ3_PARC1</name>
<dbReference type="OrthoDB" id="115856at2"/>
<evidence type="ECO:0000256" key="1">
    <source>
        <dbReference type="ARBA" id="ARBA00022729"/>
    </source>
</evidence>
<reference evidence="4" key="1">
    <citation type="submission" date="2011-04" db="EMBL/GenBank/DDBJ databases">
        <title>The complete genome of Spirochaeta coccoides DSM 17374.</title>
        <authorList>
            <person name="Lucas S."/>
            <person name="Copeland A."/>
            <person name="Lapidus A."/>
            <person name="Bruce D."/>
            <person name="Goodwin L."/>
            <person name="Pitluck S."/>
            <person name="Peters L."/>
            <person name="Kyrpides N."/>
            <person name="Mavromatis K."/>
            <person name="Pagani I."/>
            <person name="Ivanova N."/>
            <person name="Ovchinnikova G."/>
            <person name="Lu M."/>
            <person name="Detter J.C."/>
            <person name="Tapia R."/>
            <person name="Han C."/>
            <person name="Land M."/>
            <person name="Hauser L."/>
            <person name="Markowitz V."/>
            <person name="Cheng J.-F."/>
            <person name="Hugenholtz P."/>
            <person name="Woyke T."/>
            <person name="Wu D."/>
            <person name="Spring S."/>
            <person name="Schroeder M."/>
            <person name="Brambilla E."/>
            <person name="Klenk H.-P."/>
            <person name="Eisen J.A."/>
        </authorList>
    </citation>
    <scope>NUCLEOTIDE SEQUENCE [LARGE SCALE GENOMIC DNA]</scope>
    <source>
        <strain evidence="4">ATCC BAA-1237 / DSM 17374 / SPN1</strain>
    </source>
</reference>
<proteinExistence type="predicted"/>
<dbReference type="KEGG" id="scc:Spico_0737"/>
<dbReference type="Gene3D" id="3.40.190.10">
    <property type="entry name" value="Periplasmic binding protein-like II"/>
    <property type="match status" value="2"/>
</dbReference>
<keyword evidence="1" id="KW-0732">Signal</keyword>
<feature type="domain" description="Solute-binding protein family 3/N-terminal" evidence="2">
    <location>
        <begin position="32"/>
        <end position="254"/>
    </location>
</feature>